<protein>
    <submittedName>
        <fullName evidence="2">Uncharacterized protein</fullName>
    </submittedName>
</protein>
<feature type="compositionally biased region" description="Basic and acidic residues" evidence="1">
    <location>
        <begin position="89"/>
        <end position="101"/>
    </location>
</feature>
<organism evidence="2 3">
    <name type="scientific">Heterodera trifolii</name>
    <dbReference type="NCBI Taxonomy" id="157864"/>
    <lineage>
        <taxon>Eukaryota</taxon>
        <taxon>Metazoa</taxon>
        <taxon>Ecdysozoa</taxon>
        <taxon>Nematoda</taxon>
        <taxon>Chromadorea</taxon>
        <taxon>Rhabditida</taxon>
        <taxon>Tylenchina</taxon>
        <taxon>Tylenchomorpha</taxon>
        <taxon>Tylenchoidea</taxon>
        <taxon>Heteroderidae</taxon>
        <taxon>Heteroderinae</taxon>
        <taxon>Heterodera</taxon>
    </lineage>
</organism>
<dbReference type="AlphaFoldDB" id="A0ABD2LCE3"/>
<proteinExistence type="predicted"/>
<evidence type="ECO:0000313" key="2">
    <source>
        <dbReference type="EMBL" id="KAL3112892.1"/>
    </source>
</evidence>
<feature type="compositionally biased region" description="Basic and acidic residues" evidence="1">
    <location>
        <begin position="22"/>
        <end position="58"/>
    </location>
</feature>
<evidence type="ECO:0000256" key="1">
    <source>
        <dbReference type="SAM" id="MobiDB-lite"/>
    </source>
</evidence>
<sequence length="101" mass="11603">MNSNCDNDGPKKEENNQMGKMPNERTKENGGKKGEKEKEEAEKQKGGENGKKQLKESGEEFPLLVDEEEKAEEEERTKCPHNKSGRCPWCDKKKDEDIFDD</sequence>
<dbReference type="Proteomes" id="UP001620626">
    <property type="component" value="Unassembled WGS sequence"/>
</dbReference>
<comment type="caution">
    <text evidence="2">The sequence shown here is derived from an EMBL/GenBank/DDBJ whole genome shotgun (WGS) entry which is preliminary data.</text>
</comment>
<evidence type="ECO:0000313" key="3">
    <source>
        <dbReference type="Proteomes" id="UP001620626"/>
    </source>
</evidence>
<dbReference type="EMBL" id="JBICBT010000461">
    <property type="protein sequence ID" value="KAL3112892.1"/>
    <property type="molecule type" value="Genomic_DNA"/>
</dbReference>
<accession>A0ABD2LCE3</accession>
<gene>
    <name evidence="2" type="ORF">niasHT_015598</name>
</gene>
<name>A0ABD2LCE3_9BILA</name>
<reference evidence="2 3" key="1">
    <citation type="submission" date="2024-10" db="EMBL/GenBank/DDBJ databases">
        <authorList>
            <person name="Kim D."/>
        </authorList>
    </citation>
    <scope>NUCLEOTIDE SEQUENCE [LARGE SCALE GENOMIC DNA]</scope>
    <source>
        <strain evidence="2">BH-2024</strain>
    </source>
</reference>
<feature type="region of interest" description="Disordered" evidence="1">
    <location>
        <begin position="1"/>
        <end position="101"/>
    </location>
</feature>
<keyword evidence="3" id="KW-1185">Reference proteome</keyword>